<feature type="region of interest" description="Disordered" evidence="1">
    <location>
        <begin position="1"/>
        <end position="55"/>
    </location>
</feature>
<gene>
    <name evidence="2" type="ORF">PanWU01x14_238780</name>
</gene>
<dbReference type="Proteomes" id="UP000237105">
    <property type="component" value="Unassembled WGS sequence"/>
</dbReference>
<feature type="compositionally biased region" description="Polar residues" evidence="1">
    <location>
        <begin position="40"/>
        <end position="55"/>
    </location>
</feature>
<name>A0A2P5BHG0_PARAD</name>
<feature type="compositionally biased region" description="Polar residues" evidence="1">
    <location>
        <begin position="94"/>
        <end position="107"/>
    </location>
</feature>
<accession>A0A2P5BHG0</accession>
<evidence type="ECO:0000256" key="1">
    <source>
        <dbReference type="SAM" id="MobiDB-lite"/>
    </source>
</evidence>
<keyword evidence="3" id="KW-1185">Reference proteome</keyword>
<sequence length="107" mass="11673">MDMDMDIDPSNNDGGQSSASEESRTITQGEDNNDNDNDNIMSGVSSASSQESDSITQLANQWLLQTPITSKKQISQPPLFFESRDPYPTKPADWTSNGQATLSRSVT</sequence>
<reference evidence="3" key="1">
    <citation type="submission" date="2016-06" db="EMBL/GenBank/DDBJ databases">
        <title>Parallel loss of symbiosis genes in relatives of nitrogen-fixing non-legume Parasponia.</title>
        <authorList>
            <person name="Van Velzen R."/>
            <person name="Holmer R."/>
            <person name="Bu F."/>
            <person name="Rutten L."/>
            <person name="Van Zeijl A."/>
            <person name="Liu W."/>
            <person name="Santuari L."/>
            <person name="Cao Q."/>
            <person name="Sharma T."/>
            <person name="Shen D."/>
            <person name="Roswanjaya Y."/>
            <person name="Wardhani T."/>
            <person name="Kalhor M.S."/>
            <person name="Jansen J."/>
            <person name="Van den Hoogen J."/>
            <person name="Gungor B."/>
            <person name="Hartog M."/>
            <person name="Hontelez J."/>
            <person name="Verver J."/>
            <person name="Yang W.-C."/>
            <person name="Schijlen E."/>
            <person name="Repin R."/>
            <person name="Schilthuizen M."/>
            <person name="Schranz E."/>
            <person name="Heidstra R."/>
            <person name="Miyata K."/>
            <person name="Fedorova E."/>
            <person name="Kohlen W."/>
            <person name="Bisseling T."/>
            <person name="Smit S."/>
            <person name="Geurts R."/>
        </authorList>
    </citation>
    <scope>NUCLEOTIDE SEQUENCE [LARGE SCALE GENOMIC DNA]</scope>
    <source>
        <strain evidence="3">cv. WU1-14</strain>
    </source>
</reference>
<evidence type="ECO:0000313" key="3">
    <source>
        <dbReference type="Proteomes" id="UP000237105"/>
    </source>
</evidence>
<feature type="compositionally biased region" description="Polar residues" evidence="1">
    <location>
        <begin position="9"/>
        <end position="30"/>
    </location>
</feature>
<organism evidence="2 3">
    <name type="scientific">Parasponia andersonii</name>
    <name type="common">Sponia andersonii</name>
    <dbReference type="NCBI Taxonomy" id="3476"/>
    <lineage>
        <taxon>Eukaryota</taxon>
        <taxon>Viridiplantae</taxon>
        <taxon>Streptophyta</taxon>
        <taxon>Embryophyta</taxon>
        <taxon>Tracheophyta</taxon>
        <taxon>Spermatophyta</taxon>
        <taxon>Magnoliopsida</taxon>
        <taxon>eudicotyledons</taxon>
        <taxon>Gunneridae</taxon>
        <taxon>Pentapetalae</taxon>
        <taxon>rosids</taxon>
        <taxon>fabids</taxon>
        <taxon>Rosales</taxon>
        <taxon>Cannabaceae</taxon>
        <taxon>Parasponia</taxon>
    </lineage>
</organism>
<dbReference type="OrthoDB" id="6159439at2759"/>
<protein>
    <submittedName>
        <fullName evidence="2">Uncharacterized protein</fullName>
    </submittedName>
</protein>
<proteinExistence type="predicted"/>
<feature type="region of interest" description="Disordered" evidence="1">
    <location>
        <begin position="69"/>
        <end position="107"/>
    </location>
</feature>
<evidence type="ECO:0000313" key="2">
    <source>
        <dbReference type="EMBL" id="PON48228.1"/>
    </source>
</evidence>
<comment type="caution">
    <text evidence="2">The sequence shown here is derived from an EMBL/GenBank/DDBJ whole genome shotgun (WGS) entry which is preliminary data.</text>
</comment>
<dbReference type="EMBL" id="JXTB01000280">
    <property type="protein sequence ID" value="PON48228.1"/>
    <property type="molecule type" value="Genomic_DNA"/>
</dbReference>
<dbReference type="AlphaFoldDB" id="A0A2P5BHG0"/>